<dbReference type="InterPro" id="IPR014419">
    <property type="entry name" value="HutZ"/>
</dbReference>
<evidence type="ECO:0000313" key="1">
    <source>
        <dbReference type="EMBL" id="QEH32803.1"/>
    </source>
</evidence>
<evidence type="ECO:0000313" key="2">
    <source>
        <dbReference type="Proteomes" id="UP000324233"/>
    </source>
</evidence>
<keyword evidence="2" id="KW-1185">Reference proteome</keyword>
<dbReference type="Proteomes" id="UP000324233">
    <property type="component" value="Chromosome"/>
</dbReference>
<reference evidence="1 2" key="1">
    <citation type="submission" date="2019-08" db="EMBL/GenBank/DDBJ databases">
        <title>Deep-cultivation of Planctomycetes and their phenomic and genomic characterization uncovers novel biology.</title>
        <authorList>
            <person name="Wiegand S."/>
            <person name="Jogler M."/>
            <person name="Boedeker C."/>
            <person name="Pinto D."/>
            <person name="Vollmers J."/>
            <person name="Rivas-Marin E."/>
            <person name="Kohn T."/>
            <person name="Peeters S.H."/>
            <person name="Heuer A."/>
            <person name="Rast P."/>
            <person name="Oberbeckmann S."/>
            <person name="Bunk B."/>
            <person name="Jeske O."/>
            <person name="Meyerdierks A."/>
            <person name="Storesund J.E."/>
            <person name="Kallscheuer N."/>
            <person name="Luecker S."/>
            <person name="Lage O.M."/>
            <person name="Pohl T."/>
            <person name="Merkel B.J."/>
            <person name="Hornburger P."/>
            <person name="Mueller R.-W."/>
            <person name="Bruemmer F."/>
            <person name="Labrenz M."/>
            <person name="Spormann A.M."/>
            <person name="Op den Camp H."/>
            <person name="Overmann J."/>
            <person name="Amann R."/>
            <person name="Jetten M.S.M."/>
            <person name="Mascher T."/>
            <person name="Medema M.H."/>
            <person name="Devos D.P."/>
            <person name="Kaster A.-K."/>
            <person name="Ovreas L."/>
            <person name="Rohde M."/>
            <person name="Galperin M.Y."/>
            <person name="Jogler C."/>
        </authorList>
    </citation>
    <scope>NUCLEOTIDE SEQUENCE [LARGE SCALE GENOMIC DNA]</scope>
    <source>
        <strain evidence="1 2">OJF2</strain>
    </source>
</reference>
<name>A0A5B9VWV3_9BACT</name>
<gene>
    <name evidence="1" type="ORF">OJF2_12870</name>
</gene>
<dbReference type="SUPFAM" id="SSF50475">
    <property type="entry name" value="FMN-binding split barrel"/>
    <property type="match status" value="1"/>
</dbReference>
<sequence>MDKHSHDALAHLVHSQRVASLGTLVDGAPYISLVPFAPAFGPAAFDIHVSRLARHTEGLLAFRRVGLLIAEPDRQTRNPQAIPRLSVQAEAVPLSPGDPEYKAARAGYLERFPAAAMNFDLGDFLLVRLLPHAARFVGGFGRIFDLKAEDLETLAATPPE</sequence>
<dbReference type="Gene3D" id="2.30.110.10">
    <property type="entry name" value="Electron Transport, Fmn-binding Protein, Chain A"/>
    <property type="match status" value="1"/>
</dbReference>
<protein>
    <submittedName>
        <fullName evidence="1">Pyridoxamine 5'-phosphate oxidase</fullName>
    </submittedName>
</protein>
<dbReference type="RefSeq" id="WP_148592247.1">
    <property type="nucleotide sequence ID" value="NZ_CP042997.1"/>
</dbReference>
<dbReference type="EMBL" id="CP042997">
    <property type="protein sequence ID" value="QEH32803.1"/>
    <property type="molecule type" value="Genomic_DNA"/>
</dbReference>
<dbReference type="KEGG" id="agv:OJF2_12870"/>
<dbReference type="PIRSF" id="PIRSF004633">
    <property type="entry name" value="UCP_PLP_oxd"/>
    <property type="match status" value="1"/>
</dbReference>
<proteinExistence type="predicted"/>
<dbReference type="InterPro" id="IPR012349">
    <property type="entry name" value="Split_barrel_FMN-bd"/>
</dbReference>
<dbReference type="OrthoDB" id="9790961at2"/>
<dbReference type="AlphaFoldDB" id="A0A5B9VWV3"/>
<organism evidence="1 2">
    <name type="scientific">Aquisphaera giovannonii</name>
    <dbReference type="NCBI Taxonomy" id="406548"/>
    <lineage>
        <taxon>Bacteria</taxon>
        <taxon>Pseudomonadati</taxon>
        <taxon>Planctomycetota</taxon>
        <taxon>Planctomycetia</taxon>
        <taxon>Isosphaerales</taxon>
        <taxon>Isosphaeraceae</taxon>
        <taxon>Aquisphaera</taxon>
    </lineage>
</organism>
<accession>A0A5B9VWV3</accession>